<dbReference type="GO" id="GO:0047372">
    <property type="term" value="F:monoacylglycerol lipase activity"/>
    <property type="evidence" value="ECO:0007669"/>
    <property type="project" value="TreeGrafter"/>
</dbReference>
<gene>
    <name evidence="2" type="ORF">AVDCRST_MAG53-244</name>
</gene>
<dbReference type="InterPro" id="IPR000073">
    <property type="entry name" value="AB_hydrolase_1"/>
</dbReference>
<dbReference type="Gene3D" id="3.40.50.1820">
    <property type="entry name" value="alpha/beta hydrolase"/>
    <property type="match status" value="1"/>
</dbReference>
<sequence>MPAVTEHRSELGGQPVFWRSAPSEGSPPVLYVHGVPTSADDWTPFLALGGGIAPDLPGFGRSGKRADGAYTMEGYDRWLEAFLDHLEVERFRLLVHDWGAVGLLLAQRFPERLERLVVMDAVPFLPGYRWHRLARLWRTQGVGEIVMGATNRFALKQALREANATKGSLPAAFLDQIMAGFDLGTQRAILRLYRTSPPEKLALAGLGLERLDCPALVVWGDQDPYIPAEFADAYAAALGPHADVLRLPDAGHWPWLDRPDLIATVVEFLTA</sequence>
<proteinExistence type="predicted"/>
<organism evidence="2">
    <name type="scientific">uncultured Solirubrobacteraceae bacterium</name>
    <dbReference type="NCBI Taxonomy" id="1162706"/>
    <lineage>
        <taxon>Bacteria</taxon>
        <taxon>Bacillati</taxon>
        <taxon>Actinomycetota</taxon>
        <taxon>Thermoleophilia</taxon>
        <taxon>Solirubrobacterales</taxon>
        <taxon>Solirubrobacteraceae</taxon>
        <taxon>environmental samples</taxon>
    </lineage>
</organism>
<name>A0A6J4RJR5_9ACTN</name>
<dbReference type="PANTHER" id="PTHR43798">
    <property type="entry name" value="MONOACYLGLYCEROL LIPASE"/>
    <property type="match status" value="1"/>
</dbReference>
<dbReference type="SUPFAM" id="SSF53474">
    <property type="entry name" value="alpha/beta-Hydrolases"/>
    <property type="match status" value="1"/>
</dbReference>
<evidence type="ECO:0000259" key="1">
    <source>
        <dbReference type="Pfam" id="PF12697"/>
    </source>
</evidence>
<reference evidence="2" key="1">
    <citation type="submission" date="2020-02" db="EMBL/GenBank/DDBJ databases">
        <authorList>
            <person name="Meier V. D."/>
        </authorList>
    </citation>
    <scope>NUCLEOTIDE SEQUENCE</scope>
    <source>
        <strain evidence="2">AVDCRST_MAG53</strain>
    </source>
</reference>
<dbReference type="GO" id="GO:0046464">
    <property type="term" value="P:acylglycerol catabolic process"/>
    <property type="evidence" value="ECO:0007669"/>
    <property type="project" value="TreeGrafter"/>
</dbReference>
<dbReference type="PRINTS" id="PR00111">
    <property type="entry name" value="ABHYDROLASE"/>
</dbReference>
<dbReference type="EMBL" id="CADCVR010000010">
    <property type="protein sequence ID" value="CAA9475194.1"/>
    <property type="molecule type" value="Genomic_DNA"/>
</dbReference>
<dbReference type="AlphaFoldDB" id="A0A6J4RJR5"/>
<dbReference type="InterPro" id="IPR050266">
    <property type="entry name" value="AB_hydrolase_sf"/>
</dbReference>
<dbReference type="InterPro" id="IPR029058">
    <property type="entry name" value="AB_hydrolase_fold"/>
</dbReference>
<dbReference type="GO" id="GO:0016020">
    <property type="term" value="C:membrane"/>
    <property type="evidence" value="ECO:0007669"/>
    <property type="project" value="TreeGrafter"/>
</dbReference>
<feature type="domain" description="AB hydrolase-1" evidence="1">
    <location>
        <begin position="29"/>
        <end position="263"/>
    </location>
</feature>
<accession>A0A6J4RJR5</accession>
<dbReference type="PANTHER" id="PTHR43798:SF33">
    <property type="entry name" value="HYDROLASE, PUTATIVE (AFU_ORTHOLOGUE AFUA_2G14860)-RELATED"/>
    <property type="match status" value="1"/>
</dbReference>
<evidence type="ECO:0000313" key="2">
    <source>
        <dbReference type="EMBL" id="CAA9475194.1"/>
    </source>
</evidence>
<protein>
    <recommendedName>
        <fullName evidence="1">AB hydrolase-1 domain-containing protein</fullName>
    </recommendedName>
</protein>
<dbReference type="Pfam" id="PF12697">
    <property type="entry name" value="Abhydrolase_6"/>
    <property type="match status" value="1"/>
</dbReference>